<feature type="chain" id="PRO_5029011357" evidence="2">
    <location>
        <begin position="32"/>
        <end position="332"/>
    </location>
</feature>
<sequence>MQRRLFHRTLATGAALAATGALCGLASPAAAQAPAAAYPGKPVTVIIPFPPGGTLDAVGRMLAQKLGEQLGQTFVIENRPGGAGTIGASAVAKAPADGYTLLFNASALTTTPMTLKNPPYDVVRDFSPIALVAKAPLAVAVNKNAPFNDIKGLLAHAKANPGRLSFAVGSTASAGHLATELLRRSANAELVIVPYKGSAPAYQDLIGGQIDGFIDPILGSAAFAKAGQLKVLAVTSTQRVPAQPDMPTVGETVPGYAFYSWYGLWGPAGLPPAIAQRLNAEVNKALASDMRDKLTQQGLVLTPGSIADFSRFQTEDIARSAKIIREGNIRAE</sequence>
<reference evidence="3 4" key="1">
    <citation type="submission" date="2020-02" db="EMBL/GenBank/DDBJ databases">
        <title>Ideonella bacterium strain TBM-1.</title>
        <authorList>
            <person name="Chen W.-M."/>
        </authorList>
    </citation>
    <scope>NUCLEOTIDE SEQUENCE [LARGE SCALE GENOMIC DNA]</scope>
    <source>
        <strain evidence="3 4">TBM-1</strain>
    </source>
</reference>
<evidence type="ECO:0000313" key="3">
    <source>
        <dbReference type="EMBL" id="NDY92498.1"/>
    </source>
</evidence>
<dbReference type="RefSeq" id="WP_163458423.1">
    <property type="nucleotide sequence ID" value="NZ_JAAGOH010000018.1"/>
</dbReference>
<evidence type="ECO:0000256" key="2">
    <source>
        <dbReference type="SAM" id="SignalP"/>
    </source>
</evidence>
<protein>
    <submittedName>
        <fullName evidence="3">Tripartite tricarboxylate transporter substrate binding protein</fullName>
    </submittedName>
</protein>
<proteinExistence type="inferred from homology"/>
<accession>A0A7C9TKH8</accession>
<dbReference type="Proteomes" id="UP000484255">
    <property type="component" value="Unassembled WGS sequence"/>
</dbReference>
<dbReference type="CDD" id="cd07012">
    <property type="entry name" value="PBP2_Bug_TTT"/>
    <property type="match status" value="1"/>
</dbReference>
<dbReference type="InterPro" id="IPR006311">
    <property type="entry name" value="TAT_signal"/>
</dbReference>
<dbReference type="Gene3D" id="3.40.190.150">
    <property type="entry name" value="Bordetella uptake gene, domain 1"/>
    <property type="match status" value="1"/>
</dbReference>
<comment type="similarity">
    <text evidence="1">Belongs to the UPF0065 (bug) family.</text>
</comment>
<dbReference type="InterPro" id="IPR005064">
    <property type="entry name" value="BUG"/>
</dbReference>
<dbReference type="PANTHER" id="PTHR42928">
    <property type="entry name" value="TRICARBOXYLATE-BINDING PROTEIN"/>
    <property type="match status" value="1"/>
</dbReference>
<dbReference type="EMBL" id="JAAGOH010000018">
    <property type="protein sequence ID" value="NDY92498.1"/>
    <property type="molecule type" value="Genomic_DNA"/>
</dbReference>
<dbReference type="Gene3D" id="3.40.190.10">
    <property type="entry name" value="Periplasmic binding protein-like II"/>
    <property type="match status" value="1"/>
</dbReference>
<evidence type="ECO:0000313" key="4">
    <source>
        <dbReference type="Proteomes" id="UP000484255"/>
    </source>
</evidence>
<gene>
    <name evidence="3" type="ORF">G3A44_15020</name>
</gene>
<dbReference type="PIRSF" id="PIRSF017082">
    <property type="entry name" value="YflP"/>
    <property type="match status" value="1"/>
</dbReference>
<keyword evidence="4" id="KW-1185">Reference proteome</keyword>
<dbReference type="InterPro" id="IPR042100">
    <property type="entry name" value="Bug_dom1"/>
</dbReference>
<comment type="caution">
    <text evidence="3">The sequence shown here is derived from an EMBL/GenBank/DDBJ whole genome shotgun (WGS) entry which is preliminary data.</text>
</comment>
<dbReference type="PANTHER" id="PTHR42928:SF5">
    <property type="entry name" value="BLR1237 PROTEIN"/>
    <property type="match status" value="1"/>
</dbReference>
<keyword evidence="2" id="KW-0732">Signal</keyword>
<dbReference type="Pfam" id="PF03401">
    <property type="entry name" value="TctC"/>
    <property type="match status" value="1"/>
</dbReference>
<evidence type="ECO:0000256" key="1">
    <source>
        <dbReference type="ARBA" id="ARBA00006987"/>
    </source>
</evidence>
<dbReference type="AlphaFoldDB" id="A0A7C9TKH8"/>
<name>A0A7C9TKH8_9BURK</name>
<feature type="signal peptide" evidence="2">
    <location>
        <begin position="1"/>
        <end position="31"/>
    </location>
</feature>
<organism evidence="3 4">
    <name type="scientific">Ideonella livida</name>
    <dbReference type="NCBI Taxonomy" id="2707176"/>
    <lineage>
        <taxon>Bacteria</taxon>
        <taxon>Pseudomonadati</taxon>
        <taxon>Pseudomonadota</taxon>
        <taxon>Betaproteobacteria</taxon>
        <taxon>Burkholderiales</taxon>
        <taxon>Sphaerotilaceae</taxon>
        <taxon>Ideonella</taxon>
    </lineage>
</organism>
<dbReference type="PROSITE" id="PS51318">
    <property type="entry name" value="TAT"/>
    <property type="match status" value="1"/>
</dbReference>
<dbReference type="SUPFAM" id="SSF53850">
    <property type="entry name" value="Periplasmic binding protein-like II"/>
    <property type="match status" value="1"/>
</dbReference>